<protein>
    <recommendedName>
        <fullName evidence="3">BrnA antitoxin family protein</fullName>
    </recommendedName>
</protein>
<keyword evidence="2" id="KW-1185">Reference proteome</keyword>
<dbReference type="InterPro" id="IPR025528">
    <property type="entry name" value="BrnA_antitoxin"/>
</dbReference>
<evidence type="ECO:0008006" key="3">
    <source>
        <dbReference type="Google" id="ProtNLM"/>
    </source>
</evidence>
<dbReference type="RefSeq" id="WP_186409325.1">
    <property type="nucleotide sequence ID" value="NZ_FLQX01000181.1"/>
</dbReference>
<dbReference type="STRING" id="1860102.ACCAA_990002"/>
<dbReference type="Proteomes" id="UP000199169">
    <property type="component" value="Unassembled WGS sequence"/>
</dbReference>
<sequence>MPRKPNPELIDEDAPEATDVWFDTAQPAGDVLPELFGKGAAQELLKPKRGRPFSGQPKEHVNIRLDADVLSAFKRTGSGWQTRLNNALRDWLSTHA</sequence>
<reference evidence="1 2" key="1">
    <citation type="submission" date="2016-06" db="EMBL/GenBank/DDBJ databases">
        <authorList>
            <person name="Kjaerup R.B."/>
            <person name="Dalgaard T.S."/>
            <person name="Juul-Madsen H.R."/>
        </authorList>
    </citation>
    <scope>NUCLEOTIDE SEQUENCE [LARGE SCALE GENOMIC DNA]</scope>
    <source>
        <strain evidence="1">3</strain>
    </source>
</reference>
<proteinExistence type="predicted"/>
<dbReference type="Pfam" id="PF14384">
    <property type="entry name" value="BrnA_antitoxin"/>
    <property type="match status" value="1"/>
</dbReference>
<name>A0A1A8Y034_9PROT</name>
<evidence type="ECO:0000313" key="1">
    <source>
        <dbReference type="EMBL" id="SBT10312.1"/>
    </source>
</evidence>
<dbReference type="AlphaFoldDB" id="A0A1A8Y034"/>
<evidence type="ECO:0000313" key="2">
    <source>
        <dbReference type="Proteomes" id="UP000199169"/>
    </source>
</evidence>
<gene>
    <name evidence="1" type="ORF">ACCAA_990002</name>
</gene>
<accession>A0A1A8Y034</accession>
<organism evidence="1 2">
    <name type="scientific">Candidatus Accumulibacter aalborgensis</name>
    <dbReference type="NCBI Taxonomy" id="1860102"/>
    <lineage>
        <taxon>Bacteria</taxon>
        <taxon>Pseudomonadati</taxon>
        <taxon>Pseudomonadota</taxon>
        <taxon>Betaproteobacteria</taxon>
        <taxon>Candidatus Accumulibacter</taxon>
    </lineage>
</organism>
<dbReference type="EMBL" id="FLQX01000181">
    <property type="protein sequence ID" value="SBT10312.1"/>
    <property type="molecule type" value="Genomic_DNA"/>
</dbReference>